<gene>
    <name evidence="2" type="ORF">J1C48_10265</name>
</gene>
<keyword evidence="3" id="KW-1185">Reference proteome</keyword>
<dbReference type="GO" id="GO:0009228">
    <property type="term" value="P:thiamine biosynthetic process"/>
    <property type="evidence" value="ECO:0007669"/>
    <property type="project" value="UniProtKB-KW"/>
</dbReference>
<feature type="domain" description="Thiamine phosphate synthase/TenI" evidence="1">
    <location>
        <begin position="10"/>
        <end position="189"/>
    </location>
</feature>
<protein>
    <submittedName>
        <fullName evidence="2">Thiamine phosphate synthase</fullName>
        <ecNumber evidence="2">2.5.1.3</ecNumber>
    </submittedName>
</protein>
<dbReference type="InterPro" id="IPR036206">
    <property type="entry name" value="ThiamineP_synth_sf"/>
</dbReference>
<dbReference type="NCBIfam" id="NF005080">
    <property type="entry name" value="PRK06512.1"/>
    <property type="match status" value="1"/>
</dbReference>
<reference evidence="2" key="1">
    <citation type="submission" date="2021-03" db="EMBL/GenBank/DDBJ databases">
        <title>Whole genome sequence of Jiella sp. CQZ9-1.</title>
        <authorList>
            <person name="Tuo L."/>
        </authorList>
    </citation>
    <scope>NUCLEOTIDE SEQUENCE</scope>
    <source>
        <strain evidence="2">CQZ9-1</strain>
    </source>
</reference>
<sequence length="216" mass="22603">MTDPIRPRLVLVTTPLADVDAEARLRDALSGGDVASVLIDPAGRDEQSFQRHAEALVPVIQAAGAAAIVVGDSRVAGRVKADGLHLATGDLEELGAVIERFQPRLIVGGSGFETRHHALEAGEHMPDYLLFGRFGNDDEPGAHRKSLALAKWWAAMVEIPCILLGGGDLATLETAAETAAEFVALSRAVFGDGGDPAKAVAAANATFDAVFERMSA</sequence>
<evidence type="ECO:0000313" key="3">
    <source>
        <dbReference type="Proteomes" id="UP000664122"/>
    </source>
</evidence>
<dbReference type="EC" id="2.5.1.3" evidence="2"/>
<dbReference type="EMBL" id="JAFMPP010000007">
    <property type="protein sequence ID" value="MBO0662961.1"/>
    <property type="molecule type" value="Genomic_DNA"/>
</dbReference>
<dbReference type="CDD" id="cd00564">
    <property type="entry name" value="TMP_TenI"/>
    <property type="match status" value="1"/>
</dbReference>
<accession>A0A939JX37</accession>
<comment type="caution">
    <text evidence="2">The sequence shown here is derived from an EMBL/GenBank/DDBJ whole genome shotgun (WGS) entry which is preliminary data.</text>
</comment>
<dbReference type="Gene3D" id="3.20.20.70">
    <property type="entry name" value="Aldolase class I"/>
    <property type="match status" value="1"/>
</dbReference>
<proteinExistence type="predicted"/>
<keyword evidence="2" id="KW-0808">Transferase</keyword>
<dbReference type="Proteomes" id="UP000664122">
    <property type="component" value="Unassembled WGS sequence"/>
</dbReference>
<evidence type="ECO:0000313" key="2">
    <source>
        <dbReference type="EMBL" id="MBO0662961.1"/>
    </source>
</evidence>
<dbReference type="Pfam" id="PF02581">
    <property type="entry name" value="TMP-TENI"/>
    <property type="match status" value="1"/>
</dbReference>
<evidence type="ECO:0000259" key="1">
    <source>
        <dbReference type="Pfam" id="PF02581"/>
    </source>
</evidence>
<dbReference type="AlphaFoldDB" id="A0A939JX37"/>
<name>A0A939JX37_9HYPH</name>
<dbReference type="SUPFAM" id="SSF51391">
    <property type="entry name" value="Thiamin phosphate synthase"/>
    <property type="match status" value="1"/>
</dbReference>
<dbReference type="InterPro" id="IPR022998">
    <property type="entry name" value="ThiamineP_synth_TenI"/>
</dbReference>
<organism evidence="2 3">
    <name type="scientific">Jiella flava</name>
    <dbReference type="NCBI Taxonomy" id="2816857"/>
    <lineage>
        <taxon>Bacteria</taxon>
        <taxon>Pseudomonadati</taxon>
        <taxon>Pseudomonadota</taxon>
        <taxon>Alphaproteobacteria</taxon>
        <taxon>Hyphomicrobiales</taxon>
        <taxon>Aurantimonadaceae</taxon>
        <taxon>Jiella</taxon>
    </lineage>
</organism>
<dbReference type="RefSeq" id="WP_207257791.1">
    <property type="nucleotide sequence ID" value="NZ_JAFMPP010000007.1"/>
</dbReference>
<dbReference type="GO" id="GO:0004789">
    <property type="term" value="F:thiamine-phosphate diphosphorylase activity"/>
    <property type="evidence" value="ECO:0007669"/>
    <property type="project" value="UniProtKB-EC"/>
</dbReference>
<dbReference type="InterPro" id="IPR013785">
    <property type="entry name" value="Aldolase_TIM"/>
</dbReference>